<accession>A0A4U5JM23</accession>
<evidence type="ECO:0000313" key="2">
    <source>
        <dbReference type="EMBL" id="TKR29288.1"/>
    </source>
</evidence>
<keyword evidence="3" id="KW-1185">Reference proteome</keyword>
<dbReference type="AlphaFoldDB" id="A0A4U5JM23"/>
<feature type="region of interest" description="Disordered" evidence="1">
    <location>
        <begin position="163"/>
        <end position="202"/>
    </location>
</feature>
<name>A0A4U5JM23_9GAMM</name>
<dbReference type="Proteomes" id="UP000308707">
    <property type="component" value="Unassembled WGS sequence"/>
</dbReference>
<dbReference type="RefSeq" id="WP_137267692.1">
    <property type="nucleotide sequence ID" value="NZ_SZUA01000003.1"/>
</dbReference>
<comment type="caution">
    <text evidence="2">The sequence shown here is derived from an EMBL/GenBank/DDBJ whole genome shotgun (WGS) entry which is preliminary data.</text>
</comment>
<feature type="region of interest" description="Disordered" evidence="1">
    <location>
        <begin position="1"/>
        <end position="24"/>
    </location>
</feature>
<dbReference type="EMBL" id="SZUA01000003">
    <property type="protein sequence ID" value="TKR29288.1"/>
    <property type="molecule type" value="Genomic_DNA"/>
</dbReference>
<evidence type="ECO:0000256" key="1">
    <source>
        <dbReference type="SAM" id="MobiDB-lite"/>
    </source>
</evidence>
<gene>
    <name evidence="2" type="ORF">FCE95_14085</name>
</gene>
<evidence type="ECO:0000313" key="3">
    <source>
        <dbReference type="Proteomes" id="UP000308707"/>
    </source>
</evidence>
<reference evidence="2 3" key="1">
    <citation type="submission" date="2019-04" db="EMBL/GenBank/DDBJ databases">
        <title>Reference strain of H23.</title>
        <authorList>
            <person name="Luo X."/>
        </authorList>
    </citation>
    <scope>NUCLEOTIDE SEQUENCE [LARGE SCALE GENOMIC DNA]</scope>
    <source>
        <strain evidence="2 3">H23</strain>
    </source>
</reference>
<organism evidence="2 3">
    <name type="scientific">Luteimonas gilva</name>
    <dbReference type="NCBI Taxonomy" id="2572684"/>
    <lineage>
        <taxon>Bacteria</taxon>
        <taxon>Pseudomonadati</taxon>
        <taxon>Pseudomonadota</taxon>
        <taxon>Gammaproteobacteria</taxon>
        <taxon>Lysobacterales</taxon>
        <taxon>Lysobacteraceae</taxon>
        <taxon>Luteimonas</taxon>
    </lineage>
</organism>
<sequence>MNLRRPPRPGTPPSALQRPVMLDRGASATPSIAAAAGADLKAGMDDFLRQLDTALREDPSLDRDARDALMQQFEGAMSATNGGAPSIAALADRSLWVDAVQSLQSSGAMGESEANDLIRQINQALQPLQRRESQLAIEFSRRLQTEGEEKALAWFRKEAASLNNAPDAERAASTRPSAEVSPLRSETIHSRSRRLRGPPVAR</sequence>
<protein>
    <submittedName>
        <fullName evidence="2">Uncharacterized protein</fullName>
    </submittedName>
</protein>
<dbReference type="OrthoDB" id="5975920at2"/>
<proteinExistence type="predicted"/>